<keyword evidence="2" id="KW-0732">Signal</keyword>
<organism evidence="3 4">
    <name type="scientific">Pseudomonas fluorescens</name>
    <dbReference type="NCBI Taxonomy" id="294"/>
    <lineage>
        <taxon>Bacteria</taxon>
        <taxon>Pseudomonadati</taxon>
        <taxon>Pseudomonadota</taxon>
        <taxon>Gammaproteobacteria</taxon>
        <taxon>Pseudomonadales</taxon>
        <taxon>Pseudomonadaceae</taxon>
        <taxon>Pseudomonas</taxon>
    </lineage>
</organism>
<feature type="region of interest" description="Disordered" evidence="1">
    <location>
        <begin position="19"/>
        <end position="58"/>
    </location>
</feature>
<reference evidence="3 4" key="1">
    <citation type="submission" date="2019-09" db="EMBL/GenBank/DDBJ databases">
        <authorList>
            <person name="Chandra G."/>
            <person name="Truman W A."/>
        </authorList>
    </citation>
    <scope>NUCLEOTIDE SEQUENCE [LARGE SCALE GENOMIC DNA]</scope>
    <source>
        <strain evidence="3">PS854</strain>
    </source>
</reference>
<evidence type="ECO:0000313" key="3">
    <source>
        <dbReference type="EMBL" id="VVO50566.1"/>
    </source>
</evidence>
<dbReference type="AlphaFoldDB" id="A0A5E7GGW6"/>
<accession>A0A5E7GGW6</accession>
<evidence type="ECO:0008006" key="5">
    <source>
        <dbReference type="Google" id="ProtNLM"/>
    </source>
</evidence>
<sequence length="58" mass="6286" precursor="true">MSKHLFAPLLLAVAVALGGSSCHDSSQDDQARPPMNSDSGRIIPPQQRMPSTMPRPRM</sequence>
<dbReference type="PROSITE" id="PS51257">
    <property type="entry name" value="PROKAR_LIPOPROTEIN"/>
    <property type="match status" value="1"/>
</dbReference>
<dbReference type="EMBL" id="CABVIF010000001">
    <property type="protein sequence ID" value="VVO50566.1"/>
    <property type="molecule type" value="Genomic_DNA"/>
</dbReference>
<feature type="signal peptide" evidence="2">
    <location>
        <begin position="1"/>
        <end position="18"/>
    </location>
</feature>
<protein>
    <recommendedName>
        <fullName evidence="5">Lipoprotein</fullName>
    </recommendedName>
</protein>
<dbReference type="Proteomes" id="UP000327111">
    <property type="component" value="Unassembled WGS sequence"/>
</dbReference>
<evidence type="ECO:0000313" key="4">
    <source>
        <dbReference type="Proteomes" id="UP000327111"/>
    </source>
</evidence>
<feature type="chain" id="PRO_5022999156" description="Lipoprotein" evidence="2">
    <location>
        <begin position="19"/>
        <end position="58"/>
    </location>
</feature>
<name>A0A5E7GGW6_PSEFL</name>
<evidence type="ECO:0000256" key="2">
    <source>
        <dbReference type="SAM" id="SignalP"/>
    </source>
</evidence>
<evidence type="ECO:0000256" key="1">
    <source>
        <dbReference type="SAM" id="MobiDB-lite"/>
    </source>
</evidence>
<gene>
    <name evidence="3" type="ORF">PS854_00265</name>
</gene>
<proteinExistence type="predicted"/>